<feature type="transmembrane region" description="Helical" evidence="1">
    <location>
        <begin position="49"/>
        <end position="67"/>
    </location>
</feature>
<keyword evidence="3" id="KW-1185">Reference proteome</keyword>
<evidence type="ECO:0000313" key="2">
    <source>
        <dbReference type="EMBL" id="KAA1175916.1"/>
    </source>
</evidence>
<evidence type="ECO:0000313" key="3">
    <source>
        <dbReference type="Proteomes" id="UP000323161"/>
    </source>
</evidence>
<protein>
    <submittedName>
        <fullName evidence="2">DUF2157 domain-containing protein</fullName>
    </submittedName>
</protein>
<proteinExistence type="predicted"/>
<comment type="caution">
    <text evidence="2">The sequence shown here is derived from an EMBL/GenBank/DDBJ whole genome shotgun (WGS) entry which is preliminary data.</text>
</comment>
<keyword evidence="1" id="KW-1133">Transmembrane helix</keyword>
<gene>
    <name evidence="2" type="ORF">FWJ25_01925</name>
</gene>
<feature type="transmembrane region" description="Helical" evidence="1">
    <location>
        <begin position="143"/>
        <end position="162"/>
    </location>
</feature>
<feature type="transmembrane region" description="Helical" evidence="1">
    <location>
        <begin position="198"/>
        <end position="220"/>
    </location>
</feature>
<name>A0A5B0VMU7_9GAMM</name>
<dbReference type="RefSeq" id="WP_149598554.1">
    <property type="nucleotide sequence ID" value="NZ_VTUU01000001.1"/>
</dbReference>
<feature type="transmembrane region" description="Helical" evidence="1">
    <location>
        <begin position="112"/>
        <end position="137"/>
    </location>
</feature>
<reference evidence="2 3" key="1">
    <citation type="submission" date="2019-08" db="EMBL/GenBank/DDBJ databases">
        <title>Marinobacter ZYF650 sp. nov., a marine bacterium isolated from seawater of the Mariana trench.</title>
        <authorList>
            <person name="Ahmad W."/>
        </authorList>
    </citation>
    <scope>NUCLEOTIDE SEQUENCE [LARGE SCALE GENOMIC DNA]</scope>
    <source>
        <strain evidence="2 3">ZYF650</strain>
    </source>
</reference>
<feature type="transmembrane region" description="Helical" evidence="1">
    <location>
        <begin position="263"/>
        <end position="281"/>
    </location>
</feature>
<keyword evidence="1" id="KW-0812">Transmembrane</keyword>
<dbReference type="Proteomes" id="UP000323161">
    <property type="component" value="Unassembled WGS sequence"/>
</dbReference>
<dbReference type="EMBL" id="VTUU01000001">
    <property type="protein sequence ID" value="KAA1175916.1"/>
    <property type="molecule type" value="Genomic_DNA"/>
</dbReference>
<accession>A0A5B0VMU7</accession>
<organism evidence="2 3">
    <name type="scientific">Marinobacter salinexigens</name>
    <dbReference type="NCBI Taxonomy" id="2919747"/>
    <lineage>
        <taxon>Bacteria</taxon>
        <taxon>Pseudomonadati</taxon>
        <taxon>Pseudomonadota</taxon>
        <taxon>Gammaproteobacteria</taxon>
        <taxon>Pseudomonadales</taxon>
        <taxon>Marinobacteraceae</taxon>
        <taxon>Marinobacter</taxon>
    </lineage>
</organism>
<dbReference type="AlphaFoldDB" id="A0A5B0VMU7"/>
<evidence type="ECO:0000256" key="1">
    <source>
        <dbReference type="SAM" id="Phobius"/>
    </source>
</evidence>
<feature type="transmembrane region" description="Helical" evidence="1">
    <location>
        <begin position="79"/>
        <end position="100"/>
    </location>
</feature>
<feature type="transmembrane region" description="Helical" evidence="1">
    <location>
        <begin position="232"/>
        <end position="251"/>
    </location>
</feature>
<feature type="transmembrane region" description="Helical" evidence="1">
    <location>
        <begin position="169"/>
        <end position="192"/>
    </location>
</feature>
<feature type="transmembrane region" description="Helical" evidence="1">
    <location>
        <begin position="318"/>
        <end position="335"/>
    </location>
</feature>
<keyword evidence="1" id="KW-0472">Membrane</keyword>
<feature type="transmembrane region" description="Helical" evidence="1">
    <location>
        <begin position="293"/>
        <end position="312"/>
    </location>
</feature>
<sequence>MQVSRKEGKLLTQAIREWEGTGLLNAGQADQLQGSLNVTSFDWKRVAKYSFWMAVACIVISVSAVLADRWLLELFERLFSAPASVKSAAFAVVAGLLYLAGLRRRRKHPDKLFSNEAVLFLGVVATAFSVMFLGAAIDTGSGHFSLLLLLAALIYAALGLWFSSKLIWVFALLSLGSWFGAETGYASGWGAYYLGMNYPLRFVLFGLVLLLAGSVVFRQWPSRRDFLQPTRVMGLLYLFVALWILSIFGNYGDGEAWFEVRQIELLHWSVLFALASVAAIYHGVRFEDGVTRGFGLTFLFINLYTRFFEYFWDTTHKAIFFALLAASFWYLGSHAERIWRMNPVRKWTQDDER</sequence>